<evidence type="ECO:0000313" key="6">
    <source>
        <dbReference type="Proteomes" id="UP000001881"/>
    </source>
</evidence>
<dbReference type="GO" id="GO:0032259">
    <property type="term" value="P:methylation"/>
    <property type="evidence" value="ECO:0007669"/>
    <property type="project" value="UniProtKB-KW"/>
</dbReference>
<dbReference type="EMBL" id="CABT02000001">
    <property type="protein sequence ID" value="CCC05792.1"/>
    <property type="molecule type" value="Genomic_DNA"/>
</dbReference>
<name>F7VJW5_SORMK</name>
<protein>
    <submittedName>
        <fullName evidence="5">WGS project CABT00000000 data, contig 2.1</fullName>
    </submittedName>
</protein>
<feature type="region of interest" description="Disordered" evidence="3">
    <location>
        <begin position="249"/>
        <end position="279"/>
    </location>
</feature>
<dbReference type="VEuPathDB" id="FungiDB:SMAC_00007"/>
<evidence type="ECO:0000313" key="5">
    <source>
        <dbReference type="EMBL" id="CCC05792.1"/>
    </source>
</evidence>
<gene>
    <name evidence="5" type="ORF">SMAC_00007</name>
</gene>
<dbReference type="PROSITE" id="PS50868">
    <property type="entry name" value="POST_SET"/>
    <property type="match status" value="1"/>
</dbReference>
<dbReference type="HOGENOM" id="CLU_073382_1_0_1"/>
<sequence length="279" mass="30527">MAPIKPHWVQPSHPDRLHLIVNEAEYTSKSISKITLPPFALFAKLEYPPCTPAEKPTYATVQCGRDKHLDLNSDLLYINHSCEPSLIFDTGNMNVIAGPKGIQIGEELTFFYPSTEWTMAQPFQCLCGKPTCRGLISGARDMTDAQLSGIWLNGHIRELLEEQRGRGYDNNLSINTLSTTTTANASTTAMDCNLSDNNNNNNNSEKFAELELDQTARSLRDALTHAEKVVEAARNALTSYVGAVNAKSASNKVPEGAQRRGPTSRELSGEMGGDTEVVA</sequence>
<keyword evidence="1" id="KW-0489">Methyltransferase</keyword>
<dbReference type="Proteomes" id="UP000001881">
    <property type="component" value="Unassembled WGS sequence"/>
</dbReference>
<dbReference type="AlphaFoldDB" id="F7VJW5"/>
<dbReference type="InterPro" id="IPR046341">
    <property type="entry name" value="SET_dom_sf"/>
</dbReference>
<dbReference type="OrthoDB" id="5984008at2759"/>
<evidence type="ECO:0000259" key="4">
    <source>
        <dbReference type="PROSITE" id="PS50868"/>
    </source>
</evidence>
<organism evidence="5 6">
    <name type="scientific">Sordaria macrospora (strain ATCC MYA-333 / DSM 997 / K(L3346) / K-hell)</name>
    <dbReference type="NCBI Taxonomy" id="771870"/>
    <lineage>
        <taxon>Eukaryota</taxon>
        <taxon>Fungi</taxon>
        <taxon>Dikarya</taxon>
        <taxon>Ascomycota</taxon>
        <taxon>Pezizomycotina</taxon>
        <taxon>Sordariomycetes</taxon>
        <taxon>Sordariomycetidae</taxon>
        <taxon>Sordariales</taxon>
        <taxon>Sordariaceae</taxon>
        <taxon>Sordaria</taxon>
    </lineage>
</organism>
<dbReference type="eggNOG" id="ENOG502S11B">
    <property type="taxonomic scope" value="Eukaryota"/>
</dbReference>
<proteinExistence type="predicted"/>
<accession>F7VJW5</accession>
<comment type="caution">
    <text evidence="5">The sequence shown here is derived from an EMBL/GenBank/DDBJ whole genome shotgun (WGS) entry which is preliminary data.</text>
</comment>
<dbReference type="InterPro" id="IPR003616">
    <property type="entry name" value="Post-SET_dom"/>
</dbReference>
<reference evidence="5 6" key="1">
    <citation type="journal article" date="2010" name="PLoS Genet.">
        <title>De novo assembly of a 40 Mb eukaryotic genome from short sequence reads: Sordaria macrospora, a model organism for fungal morphogenesis.</title>
        <authorList>
            <person name="Nowrousian M."/>
            <person name="Stajich J."/>
            <person name="Chu M."/>
            <person name="Engh I."/>
            <person name="Espagne E."/>
            <person name="Halliday K."/>
            <person name="Kamerewerd J."/>
            <person name="Kempken F."/>
            <person name="Knab B."/>
            <person name="Kuo H.C."/>
            <person name="Osiewacz H.D."/>
            <person name="Poeggeler S."/>
            <person name="Read N."/>
            <person name="Seiler S."/>
            <person name="Smith K."/>
            <person name="Zickler D."/>
            <person name="Kueck U."/>
            <person name="Freitag M."/>
        </authorList>
    </citation>
    <scope>NUCLEOTIDE SEQUENCE [LARGE SCALE GENOMIC DNA]</scope>
    <source>
        <strain evidence="6">ATCC MYA-333 / DSM 997 / K(L3346) / K-hell</strain>
        <tissue evidence="5">Mycelium</tissue>
    </source>
</reference>
<dbReference type="PANTHER" id="PTHR12350:SF19">
    <property type="entry name" value="SET DOMAIN-CONTAINING PROTEIN"/>
    <property type="match status" value="1"/>
</dbReference>
<keyword evidence="6" id="KW-1185">Reference proteome</keyword>
<dbReference type="InParanoid" id="F7VJW5"/>
<keyword evidence="2" id="KW-0808">Transferase</keyword>
<evidence type="ECO:0000256" key="1">
    <source>
        <dbReference type="ARBA" id="ARBA00022603"/>
    </source>
</evidence>
<evidence type="ECO:0000256" key="3">
    <source>
        <dbReference type="SAM" id="MobiDB-lite"/>
    </source>
</evidence>
<feature type="domain" description="Post-SET" evidence="4">
    <location>
        <begin position="121"/>
        <end position="137"/>
    </location>
</feature>
<dbReference type="OMA" id="GIWLNGH"/>
<dbReference type="InterPro" id="IPR053201">
    <property type="entry name" value="Flavunoidine_N-MTase"/>
</dbReference>
<evidence type="ECO:0000256" key="2">
    <source>
        <dbReference type="ARBA" id="ARBA00022679"/>
    </source>
</evidence>
<dbReference type="PANTHER" id="PTHR12350">
    <property type="entry name" value="HISTONE-LYSINE N-METHYLTRANSFERASE-RELATED"/>
    <property type="match status" value="1"/>
</dbReference>
<dbReference type="Gene3D" id="2.170.270.10">
    <property type="entry name" value="SET domain"/>
    <property type="match status" value="1"/>
</dbReference>
<dbReference type="STRING" id="771870.F7VJW5"/>
<dbReference type="SUPFAM" id="SSF82199">
    <property type="entry name" value="SET domain"/>
    <property type="match status" value="1"/>
</dbReference>
<dbReference type="GO" id="GO:0008168">
    <property type="term" value="F:methyltransferase activity"/>
    <property type="evidence" value="ECO:0007669"/>
    <property type="project" value="UniProtKB-KW"/>
</dbReference>